<keyword evidence="2" id="KW-1133">Transmembrane helix</keyword>
<dbReference type="EMBL" id="CAJMWT010003627">
    <property type="protein sequence ID" value="CAE6475599.1"/>
    <property type="molecule type" value="Genomic_DNA"/>
</dbReference>
<feature type="region of interest" description="Disordered" evidence="1">
    <location>
        <begin position="302"/>
        <end position="330"/>
    </location>
</feature>
<feature type="transmembrane region" description="Helical" evidence="2">
    <location>
        <begin position="56"/>
        <end position="81"/>
    </location>
</feature>
<feature type="transmembrane region" description="Helical" evidence="2">
    <location>
        <begin position="165"/>
        <end position="190"/>
    </location>
</feature>
<dbReference type="PANTHER" id="PTHR40465:SF1">
    <property type="entry name" value="DUF6534 DOMAIN-CONTAINING PROTEIN"/>
    <property type="match status" value="1"/>
</dbReference>
<organism evidence="4 5">
    <name type="scientific">Rhizoctonia solani</name>
    <dbReference type="NCBI Taxonomy" id="456999"/>
    <lineage>
        <taxon>Eukaryota</taxon>
        <taxon>Fungi</taxon>
        <taxon>Dikarya</taxon>
        <taxon>Basidiomycota</taxon>
        <taxon>Agaricomycotina</taxon>
        <taxon>Agaricomycetes</taxon>
        <taxon>Cantharellales</taxon>
        <taxon>Ceratobasidiaceae</taxon>
        <taxon>Rhizoctonia</taxon>
    </lineage>
</organism>
<reference evidence="4" key="1">
    <citation type="submission" date="2021-01" db="EMBL/GenBank/DDBJ databases">
        <authorList>
            <person name="Kaushik A."/>
        </authorList>
    </citation>
    <scope>NUCLEOTIDE SEQUENCE</scope>
    <source>
        <strain evidence="4">AG2-2IIIB</strain>
    </source>
</reference>
<feature type="compositionally biased region" description="Basic and acidic residues" evidence="1">
    <location>
        <begin position="352"/>
        <end position="367"/>
    </location>
</feature>
<feature type="domain" description="DUF6534" evidence="3">
    <location>
        <begin position="209"/>
        <end position="299"/>
    </location>
</feature>
<protein>
    <recommendedName>
        <fullName evidence="3">DUF6534 domain-containing protein</fullName>
    </recommendedName>
</protein>
<evidence type="ECO:0000256" key="1">
    <source>
        <dbReference type="SAM" id="MobiDB-lite"/>
    </source>
</evidence>
<dbReference type="InterPro" id="IPR045339">
    <property type="entry name" value="DUF6534"/>
</dbReference>
<dbReference type="Proteomes" id="UP000663843">
    <property type="component" value="Unassembled WGS sequence"/>
</dbReference>
<dbReference type="Pfam" id="PF20152">
    <property type="entry name" value="DUF6534"/>
    <property type="match status" value="1"/>
</dbReference>
<evidence type="ECO:0000256" key="2">
    <source>
        <dbReference type="SAM" id="Phobius"/>
    </source>
</evidence>
<sequence>MHTCITRTPLQISQRPITTVQFPPRGLSSMYQGLFNSSYTPSPFELAYIHDPVNLLGPWFCAVVFSLMLTGVILAQTYNYVEERPKDPFWVRLLVYTSFVLCLAKSVSTLAITWRLFIKYFGDFLQVGIPAVDQKITTVWGSFMGLIVQAYFIHRGFILSRNWYFLVAASLAAIIGLVGSIILCYVVFTLNGIIPPLYLQSANMMVIGTVVADALITSFTCWYLLKQRKQSTFANTNTLIVRLVTTSMQSAVPPLVCAIFNLIFNSRSNATDNAWVLCFNVLLPYFYVVSLMFTINSRTRLRGAGGSQTDRANVYGMNSLPKTTRNPDTTDRVATQVYVTTQTRTDQINSAERGEIPSDRRSVDDSSSHVSVGDKKRRLGDDF</sequence>
<gene>
    <name evidence="4" type="ORF">RDB_LOCUS111938</name>
</gene>
<name>A0A8H3C8D9_9AGAM</name>
<keyword evidence="2" id="KW-0812">Transmembrane</keyword>
<feature type="region of interest" description="Disordered" evidence="1">
    <location>
        <begin position="344"/>
        <end position="383"/>
    </location>
</feature>
<accession>A0A8H3C8D9</accession>
<feature type="transmembrane region" description="Helical" evidence="2">
    <location>
        <begin position="93"/>
        <end position="117"/>
    </location>
</feature>
<dbReference type="PANTHER" id="PTHR40465">
    <property type="entry name" value="CHROMOSOME 1, WHOLE GENOME SHOTGUN SEQUENCE"/>
    <property type="match status" value="1"/>
</dbReference>
<evidence type="ECO:0000313" key="4">
    <source>
        <dbReference type="EMBL" id="CAE6475599.1"/>
    </source>
</evidence>
<feature type="transmembrane region" description="Helical" evidence="2">
    <location>
        <begin position="137"/>
        <end position="153"/>
    </location>
</feature>
<keyword evidence="2" id="KW-0472">Membrane</keyword>
<comment type="caution">
    <text evidence="4">The sequence shown here is derived from an EMBL/GenBank/DDBJ whole genome shotgun (WGS) entry which is preliminary data.</text>
</comment>
<proteinExistence type="predicted"/>
<dbReference type="AlphaFoldDB" id="A0A8H3C8D9"/>
<feature type="transmembrane region" description="Helical" evidence="2">
    <location>
        <begin position="274"/>
        <end position="295"/>
    </location>
</feature>
<feature type="transmembrane region" description="Helical" evidence="2">
    <location>
        <begin position="237"/>
        <end position="262"/>
    </location>
</feature>
<evidence type="ECO:0000259" key="3">
    <source>
        <dbReference type="Pfam" id="PF20152"/>
    </source>
</evidence>
<evidence type="ECO:0000313" key="5">
    <source>
        <dbReference type="Proteomes" id="UP000663843"/>
    </source>
</evidence>
<feature type="transmembrane region" description="Helical" evidence="2">
    <location>
        <begin position="202"/>
        <end position="225"/>
    </location>
</feature>